<dbReference type="OrthoDB" id="5244965at2"/>
<evidence type="ECO:0000313" key="3">
    <source>
        <dbReference type="Proteomes" id="UP000221653"/>
    </source>
</evidence>
<gene>
    <name evidence="2" type="ORF">ATK06_1631</name>
</gene>
<dbReference type="InterPro" id="IPR037465">
    <property type="entry name" value="YlxR"/>
</dbReference>
<dbReference type="Gene3D" id="3.30.1230.10">
    <property type="entry name" value="YlxR-like"/>
    <property type="match status" value="1"/>
</dbReference>
<organism evidence="2 3">
    <name type="scientific">Corynebacterium renale</name>
    <dbReference type="NCBI Taxonomy" id="1724"/>
    <lineage>
        <taxon>Bacteria</taxon>
        <taxon>Bacillati</taxon>
        <taxon>Actinomycetota</taxon>
        <taxon>Actinomycetes</taxon>
        <taxon>Mycobacteriales</taxon>
        <taxon>Corynebacteriaceae</taxon>
        <taxon>Corynebacterium</taxon>
    </lineage>
</organism>
<dbReference type="InterPro" id="IPR035931">
    <property type="entry name" value="YlxR-like_sf"/>
</dbReference>
<dbReference type="EMBL" id="PDJF01000001">
    <property type="protein sequence ID" value="PFG28520.1"/>
    <property type="molecule type" value="Genomic_DNA"/>
</dbReference>
<dbReference type="Proteomes" id="UP000221653">
    <property type="component" value="Unassembled WGS sequence"/>
</dbReference>
<evidence type="ECO:0000259" key="1">
    <source>
        <dbReference type="Pfam" id="PF04296"/>
    </source>
</evidence>
<accession>A0A2A9DRH8</accession>
<dbReference type="RefSeq" id="WP_083985894.1">
    <property type="nucleotide sequence ID" value="NZ_LDYE01000003.1"/>
</dbReference>
<dbReference type="PANTHER" id="PTHR34215:SF1">
    <property type="entry name" value="YLXR DOMAIN-CONTAINING PROTEIN"/>
    <property type="match status" value="1"/>
</dbReference>
<dbReference type="Pfam" id="PF04296">
    <property type="entry name" value="YlxR"/>
    <property type="match status" value="1"/>
</dbReference>
<dbReference type="SUPFAM" id="SSF64376">
    <property type="entry name" value="YlxR-like"/>
    <property type="match status" value="1"/>
</dbReference>
<feature type="domain" description="YlxR" evidence="1">
    <location>
        <begin position="24"/>
        <end position="98"/>
    </location>
</feature>
<sequence>MRKWWSSLPQVINAPKSARTLPQRTCIATRTTAPRSELLRLVSEPGETGRILADPKGVKPGRGAWITPNLATLELAIQRKAIQRALRVHGPLDTSHVHDYLAAHSLHPTTRAGVEEAQGRQDRN</sequence>
<reference evidence="2 3" key="1">
    <citation type="submission" date="2017-10" db="EMBL/GenBank/DDBJ databases">
        <title>Sequencing the genomes of 1000 actinobacteria strains.</title>
        <authorList>
            <person name="Klenk H.-P."/>
        </authorList>
    </citation>
    <scope>NUCLEOTIDE SEQUENCE [LARGE SCALE GENOMIC DNA]</scope>
    <source>
        <strain evidence="2 3">DSM 20688</strain>
    </source>
</reference>
<dbReference type="InterPro" id="IPR007393">
    <property type="entry name" value="YlxR_dom"/>
</dbReference>
<name>A0A2A9DRH8_9CORY</name>
<proteinExistence type="predicted"/>
<dbReference type="PANTHER" id="PTHR34215">
    <property type="entry name" value="BLL0784 PROTEIN"/>
    <property type="match status" value="1"/>
</dbReference>
<keyword evidence="3" id="KW-1185">Reference proteome</keyword>
<protein>
    <recommendedName>
        <fullName evidence="1">YlxR domain-containing protein</fullName>
    </recommendedName>
</protein>
<comment type="caution">
    <text evidence="2">The sequence shown here is derived from an EMBL/GenBank/DDBJ whole genome shotgun (WGS) entry which is preliminary data.</text>
</comment>
<dbReference type="AlphaFoldDB" id="A0A2A9DRH8"/>
<evidence type="ECO:0000313" key="2">
    <source>
        <dbReference type="EMBL" id="PFG28520.1"/>
    </source>
</evidence>